<organism evidence="7 8">
    <name type="scientific">Lymnaea stagnalis</name>
    <name type="common">Great pond snail</name>
    <name type="synonym">Helix stagnalis</name>
    <dbReference type="NCBI Taxonomy" id="6523"/>
    <lineage>
        <taxon>Eukaryota</taxon>
        <taxon>Metazoa</taxon>
        <taxon>Spiralia</taxon>
        <taxon>Lophotrochozoa</taxon>
        <taxon>Mollusca</taxon>
        <taxon>Gastropoda</taxon>
        <taxon>Heterobranchia</taxon>
        <taxon>Euthyneura</taxon>
        <taxon>Panpulmonata</taxon>
        <taxon>Hygrophila</taxon>
        <taxon>Lymnaeoidea</taxon>
        <taxon>Lymnaeidae</taxon>
        <taxon>Lymnaea</taxon>
    </lineage>
</organism>
<comment type="subcellular location">
    <subcellularLocation>
        <location evidence="1">Membrane</location>
    </subcellularLocation>
</comment>
<dbReference type="GO" id="GO:0016020">
    <property type="term" value="C:membrane"/>
    <property type="evidence" value="ECO:0007669"/>
    <property type="project" value="UniProtKB-SubCell"/>
</dbReference>
<evidence type="ECO:0000313" key="7">
    <source>
        <dbReference type="EMBL" id="CAL1546640.1"/>
    </source>
</evidence>
<reference evidence="7 8" key="1">
    <citation type="submission" date="2024-04" db="EMBL/GenBank/DDBJ databases">
        <authorList>
            <consortium name="Genoscope - CEA"/>
            <person name="William W."/>
        </authorList>
    </citation>
    <scope>NUCLEOTIDE SEQUENCE [LARGE SCALE GENOMIC DNA]</scope>
</reference>
<dbReference type="InterPro" id="IPR017452">
    <property type="entry name" value="GPCR_Rhodpsn_7TM"/>
</dbReference>
<dbReference type="EMBL" id="CAXITT010000836">
    <property type="protein sequence ID" value="CAL1546640.1"/>
    <property type="molecule type" value="Genomic_DNA"/>
</dbReference>
<feature type="transmembrane region" description="Helical" evidence="5">
    <location>
        <begin position="12"/>
        <end position="40"/>
    </location>
</feature>
<proteinExistence type="predicted"/>
<evidence type="ECO:0000256" key="1">
    <source>
        <dbReference type="ARBA" id="ARBA00004370"/>
    </source>
</evidence>
<dbReference type="Gene3D" id="1.20.1070.10">
    <property type="entry name" value="Rhodopsin 7-helix transmembrane proteins"/>
    <property type="match status" value="1"/>
</dbReference>
<keyword evidence="8" id="KW-1185">Reference proteome</keyword>
<evidence type="ECO:0000256" key="2">
    <source>
        <dbReference type="ARBA" id="ARBA00022692"/>
    </source>
</evidence>
<keyword evidence="3 5" id="KW-1133">Transmembrane helix</keyword>
<evidence type="ECO:0000256" key="3">
    <source>
        <dbReference type="ARBA" id="ARBA00022989"/>
    </source>
</evidence>
<feature type="transmembrane region" description="Helical" evidence="5">
    <location>
        <begin position="239"/>
        <end position="261"/>
    </location>
</feature>
<feature type="non-terminal residue" evidence="7">
    <location>
        <position position="1"/>
    </location>
</feature>
<feature type="domain" description="G-protein coupled receptors family 1 profile" evidence="6">
    <location>
        <begin position="31"/>
        <end position="296"/>
    </location>
</feature>
<protein>
    <recommendedName>
        <fullName evidence="6">G-protein coupled receptors family 1 profile domain-containing protein</fullName>
    </recommendedName>
</protein>
<evidence type="ECO:0000313" key="8">
    <source>
        <dbReference type="Proteomes" id="UP001497497"/>
    </source>
</evidence>
<dbReference type="SUPFAM" id="SSF81321">
    <property type="entry name" value="Family A G protein-coupled receptor-like"/>
    <property type="match status" value="1"/>
</dbReference>
<evidence type="ECO:0000256" key="5">
    <source>
        <dbReference type="SAM" id="Phobius"/>
    </source>
</evidence>
<gene>
    <name evidence="7" type="ORF">GSLYS_00020017001</name>
</gene>
<dbReference type="PROSITE" id="PS50262">
    <property type="entry name" value="G_PROTEIN_RECEP_F1_2"/>
    <property type="match status" value="1"/>
</dbReference>
<keyword evidence="4 5" id="KW-0472">Membrane</keyword>
<feature type="transmembrane region" description="Helical" evidence="5">
    <location>
        <begin position="136"/>
        <end position="161"/>
    </location>
</feature>
<dbReference type="Proteomes" id="UP001497497">
    <property type="component" value="Unassembled WGS sequence"/>
</dbReference>
<evidence type="ECO:0000256" key="4">
    <source>
        <dbReference type="ARBA" id="ARBA00023136"/>
    </source>
</evidence>
<evidence type="ECO:0000259" key="6">
    <source>
        <dbReference type="PROSITE" id="PS50262"/>
    </source>
</evidence>
<keyword evidence="2 5" id="KW-0812">Transmembrane</keyword>
<comment type="caution">
    <text evidence="7">The sequence shown here is derived from an EMBL/GenBank/DDBJ whole genome shotgun (WGS) entry which is preliminary data.</text>
</comment>
<accession>A0AAV2IJV7</accession>
<sequence length="296" mass="32744">NPLLDDATFGVIIIAQYCVISSFINISGIVTNTINIAVFMKLGSSEVINISLLGLSVADLGSLVALQFLNICISPWMQTADIPFDSFEVAYLVGGWPRMYTVRVVAWITAFINLERCLCIALPLKVRFILTARRALYVMVVIFVVIAGALSASFITTTLVWKFSPARNKTIVGIGITANRKEVDSITFVISDIFLPISAYVLVIICTVILATKLNFYCKMASSKCVQKSDQVTGKEIKVVKLVNVISWLFIACYFPNAALFSCMAYEPEFNIDGKYRNIFLVCFSYCFIAESINSS</sequence>
<dbReference type="AlphaFoldDB" id="A0AAV2IJV7"/>
<feature type="non-terminal residue" evidence="7">
    <location>
        <position position="296"/>
    </location>
</feature>
<name>A0AAV2IJV7_LYMST</name>
<feature type="transmembrane region" description="Helical" evidence="5">
    <location>
        <begin position="197"/>
        <end position="218"/>
    </location>
</feature>